<organism evidence="1">
    <name type="scientific">Populus davidiana</name>
    <dbReference type="NCBI Taxonomy" id="266767"/>
    <lineage>
        <taxon>Eukaryota</taxon>
        <taxon>Viridiplantae</taxon>
        <taxon>Streptophyta</taxon>
        <taxon>Embryophyta</taxon>
        <taxon>Tracheophyta</taxon>
        <taxon>Spermatophyta</taxon>
        <taxon>Magnoliopsida</taxon>
        <taxon>eudicotyledons</taxon>
        <taxon>Gunneridae</taxon>
        <taxon>Pentapetalae</taxon>
        <taxon>rosids</taxon>
        <taxon>fabids</taxon>
        <taxon>Malpighiales</taxon>
        <taxon>Salicaceae</taxon>
        <taxon>Saliceae</taxon>
        <taxon>Populus</taxon>
    </lineage>
</organism>
<protein>
    <submittedName>
        <fullName evidence="1">Uncharacterized protein</fullName>
    </submittedName>
</protein>
<reference evidence="1" key="1">
    <citation type="submission" date="2020-03" db="EMBL/GenBank/DDBJ databases">
        <authorList>
            <person name="Zhang R."/>
        </authorList>
    </citation>
    <scope>NUCLEOTIDE SEQUENCE</scope>
</reference>
<sequence length="153" mass="16443">MLVADPAVGSRSRSAMWVEPMKKSGGSPSLHKLAAGLGESWVSWLVGCCRFETETPLLGGGDEDGEDGGNWRGELLRFHGCCGQGSWRLEEGMVGGRSDFSLQREGLATNLNREGGESSSLLFEDQGEGGGFFFSRLRAAEVTERDRGGLRLS</sequence>
<dbReference type="AlphaFoldDB" id="A0A6M2EMI7"/>
<name>A0A6M2EMI7_9ROSI</name>
<accession>A0A6M2EMI7</accession>
<evidence type="ECO:0000313" key="1">
    <source>
        <dbReference type="EMBL" id="NUU84665.1"/>
    </source>
</evidence>
<dbReference type="EMBL" id="GILB01004332">
    <property type="protein sequence ID" value="NUU84665.1"/>
    <property type="molecule type" value="Transcribed_RNA"/>
</dbReference>
<proteinExistence type="predicted"/>